<dbReference type="GO" id="GO:0016787">
    <property type="term" value="F:hydrolase activity"/>
    <property type="evidence" value="ECO:0007669"/>
    <property type="project" value="InterPro"/>
</dbReference>
<dbReference type="Proteomes" id="UP000078486">
    <property type="component" value="Unassembled WGS sequence"/>
</dbReference>
<feature type="chain" id="PRO_5008089096" description="3-keto-alpha-glucoside-1,2-lyase/3-keto-2-hydroxy-glucal hydratase domain-containing protein" evidence="1">
    <location>
        <begin position="28"/>
        <end position="311"/>
    </location>
</feature>
<sequence>MRPRIPAPLRLPLLAVFAALFAGPAPAAQPPPFRPAQENPFVGDWMGRDTGYVAQSIATDDGTYRVFLLTEFDAASFEPLATLESVPVENPAPDTIVIAGDGWRGTLRRDCCAGTLLDITHDTGETIRLMHFTRNVPGLRAPPPPDAVILSDFADTAAPFERITARKFGDCRLHLEFRALGHPAEARLYLQSRYPILLNDSHARPALPACAAFVDCTPPGTVPPPRAARPPLEWQTLDIEFSAPRFDAAGQIVAPARATVRLNGVVIHDDTPLHLPAPRRDAVRETTPGPLMLETPRTFEFRNIWLAPRRE</sequence>
<dbReference type="RefSeq" id="WP_084441752.1">
    <property type="nucleotide sequence ID" value="NZ_CP109796.1"/>
</dbReference>
<accession>A0A178IM01</accession>
<keyword evidence="4" id="KW-1185">Reference proteome</keyword>
<dbReference type="EMBL" id="LRRQ01000044">
    <property type="protein sequence ID" value="OAM90932.1"/>
    <property type="molecule type" value="Genomic_DNA"/>
</dbReference>
<evidence type="ECO:0000313" key="4">
    <source>
        <dbReference type="Proteomes" id="UP000078486"/>
    </source>
</evidence>
<dbReference type="STRING" id="1184151.AW736_00285"/>
<organism evidence="3 4">
    <name type="scientific">Termitidicoccus mucosus</name>
    <dbReference type="NCBI Taxonomy" id="1184151"/>
    <lineage>
        <taxon>Bacteria</taxon>
        <taxon>Pseudomonadati</taxon>
        <taxon>Verrucomicrobiota</taxon>
        <taxon>Opitutia</taxon>
        <taxon>Opitutales</taxon>
        <taxon>Opitutaceae</taxon>
        <taxon>Termitidicoccus</taxon>
    </lineage>
</organism>
<evidence type="ECO:0000313" key="3">
    <source>
        <dbReference type="EMBL" id="OAM90932.1"/>
    </source>
</evidence>
<comment type="caution">
    <text evidence="3">The sequence shown here is derived from an EMBL/GenBank/DDBJ whole genome shotgun (WGS) entry which is preliminary data.</text>
</comment>
<protein>
    <recommendedName>
        <fullName evidence="2">3-keto-alpha-glucoside-1,2-lyase/3-keto-2-hydroxy-glucal hydratase domain-containing protein</fullName>
    </recommendedName>
</protein>
<keyword evidence="1" id="KW-0732">Signal</keyword>
<name>A0A178IM01_9BACT</name>
<dbReference type="Gene3D" id="2.60.120.560">
    <property type="entry name" value="Exo-inulinase, domain 1"/>
    <property type="match status" value="1"/>
</dbReference>
<dbReference type="Pfam" id="PF06439">
    <property type="entry name" value="3keto-disac_hyd"/>
    <property type="match status" value="1"/>
</dbReference>
<dbReference type="AlphaFoldDB" id="A0A178IM01"/>
<feature type="domain" description="3-keto-alpha-glucoside-1,2-lyase/3-keto-2-hydroxy-glucal hydratase" evidence="2">
    <location>
        <begin position="163"/>
        <end position="306"/>
    </location>
</feature>
<proteinExistence type="predicted"/>
<dbReference type="OrthoDB" id="176168at2"/>
<gene>
    <name evidence="3" type="ORF">AW736_00285</name>
</gene>
<evidence type="ECO:0000259" key="2">
    <source>
        <dbReference type="Pfam" id="PF06439"/>
    </source>
</evidence>
<evidence type="ECO:0000256" key="1">
    <source>
        <dbReference type="SAM" id="SignalP"/>
    </source>
</evidence>
<dbReference type="InterPro" id="IPR010496">
    <property type="entry name" value="AL/BT2_dom"/>
</dbReference>
<reference evidence="3 4" key="1">
    <citation type="submission" date="2016-01" db="EMBL/GenBank/DDBJ databases">
        <title>High potential of lignocellulose degradation of a new Verrucomicrobia species.</title>
        <authorList>
            <person name="Wang Y."/>
            <person name="Shi Y."/>
            <person name="Qiu Z."/>
            <person name="Liu S."/>
            <person name="Yang H."/>
        </authorList>
    </citation>
    <scope>NUCLEOTIDE SEQUENCE [LARGE SCALE GENOMIC DNA]</scope>
    <source>
        <strain evidence="3 4">TSB47</strain>
    </source>
</reference>
<feature type="signal peptide" evidence="1">
    <location>
        <begin position="1"/>
        <end position="27"/>
    </location>
</feature>